<dbReference type="AlphaFoldDB" id="E4MZU9"/>
<accession>E4MZU9</accession>
<reference evidence="2 3" key="1">
    <citation type="journal article" date="2010" name="DNA Res.">
        <title>Genome sequence of Kitasatospora setae NBRC 14216T: an evolutionary snapshot of the family Streptomycetaceae.</title>
        <authorList>
            <person name="Ichikawa N."/>
            <person name="Oguchi A."/>
            <person name="Ikeda H."/>
            <person name="Ishikawa J."/>
            <person name="Kitani S."/>
            <person name="Watanabe Y."/>
            <person name="Nakamura S."/>
            <person name="Katano Y."/>
            <person name="Kishi E."/>
            <person name="Sasagawa M."/>
            <person name="Ankai A."/>
            <person name="Fukui S."/>
            <person name="Hashimoto Y."/>
            <person name="Kamata S."/>
            <person name="Otoguro M."/>
            <person name="Tanikawa S."/>
            <person name="Nihira T."/>
            <person name="Horinouchi S."/>
            <person name="Ohnishi Y."/>
            <person name="Hayakawa M."/>
            <person name="Kuzuyama T."/>
            <person name="Arisawa A."/>
            <person name="Nomoto F."/>
            <person name="Miura H."/>
            <person name="Takahashi Y."/>
            <person name="Fujita N."/>
        </authorList>
    </citation>
    <scope>NUCLEOTIDE SEQUENCE [LARGE SCALE GENOMIC DNA]</scope>
    <source>
        <strain evidence="3">ATCC 33774 / DSM 43861 / JCM 3304 / KCC A-0304 / NBRC 14216 / KM-6054</strain>
    </source>
</reference>
<dbReference type="KEGG" id="ksk:KSE_42480"/>
<keyword evidence="3" id="KW-1185">Reference proteome</keyword>
<protein>
    <submittedName>
        <fullName evidence="2">Uncharacterized protein</fullName>
    </submittedName>
</protein>
<evidence type="ECO:0000313" key="2">
    <source>
        <dbReference type="EMBL" id="BAJ30033.1"/>
    </source>
</evidence>
<feature type="region of interest" description="Disordered" evidence="1">
    <location>
        <begin position="87"/>
        <end position="121"/>
    </location>
</feature>
<evidence type="ECO:0000256" key="1">
    <source>
        <dbReference type="SAM" id="MobiDB-lite"/>
    </source>
</evidence>
<proteinExistence type="predicted"/>
<dbReference type="STRING" id="452652.KSE_42480"/>
<dbReference type="EMBL" id="AP010968">
    <property type="protein sequence ID" value="BAJ30033.1"/>
    <property type="molecule type" value="Genomic_DNA"/>
</dbReference>
<organism evidence="2 3">
    <name type="scientific">Kitasatospora setae (strain ATCC 33774 / DSM 43861 / JCM 3304 / KCC A-0304 / NBRC 14216 / KM-6054)</name>
    <name type="common">Streptomyces setae</name>
    <dbReference type="NCBI Taxonomy" id="452652"/>
    <lineage>
        <taxon>Bacteria</taxon>
        <taxon>Bacillati</taxon>
        <taxon>Actinomycetota</taxon>
        <taxon>Actinomycetes</taxon>
        <taxon>Kitasatosporales</taxon>
        <taxon>Streptomycetaceae</taxon>
        <taxon>Kitasatospora</taxon>
    </lineage>
</organism>
<feature type="region of interest" description="Disordered" evidence="1">
    <location>
        <begin position="1"/>
        <end position="39"/>
    </location>
</feature>
<dbReference type="Proteomes" id="UP000007076">
    <property type="component" value="Chromosome"/>
</dbReference>
<dbReference type="HOGENOM" id="CLU_2034977_0_0_11"/>
<evidence type="ECO:0000313" key="3">
    <source>
        <dbReference type="Proteomes" id="UP000007076"/>
    </source>
</evidence>
<dbReference type="PATRIC" id="fig|452652.3.peg.4242"/>
<gene>
    <name evidence="2" type="ordered locus">KSE_42480</name>
</gene>
<sequence>MHVPSSRRLFPPGRGGRTVEESAGASGPAGRNRRILREQPTTFEENSVLVTRVSKFAISLVIAAAALTVSAGAVEFSGNLADGAGSVQIDTVPTPTPTPAPTATATPHPGVSPQGDVTWGG</sequence>
<name>E4MZU9_KITSK</name>